<dbReference type="EMBL" id="BAAAZH010000020">
    <property type="protein sequence ID" value="GAA4121713.1"/>
    <property type="molecule type" value="Genomic_DNA"/>
</dbReference>
<dbReference type="Pfam" id="PF11255">
    <property type="entry name" value="DUF3054"/>
    <property type="match status" value="1"/>
</dbReference>
<reference evidence="3" key="1">
    <citation type="journal article" date="2019" name="Int. J. Syst. Evol. Microbiol.">
        <title>The Global Catalogue of Microorganisms (GCM) 10K type strain sequencing project: providing services to taxonomists for standard genome sequencing and annotation.</title>
        <authorList>
            <consortium name="The Broad Institute Genomics Platform"/>
            <consortium name="The Broad Institute Genome Sequencing Center for Infectious Disease"/>
            <person name="Wu L."/>
            <person name="Ma J."/>
        </authorList>
    </citation>
    <scope>NUCLEOTIDE SEQUENCE [LARGE SCALE GENOMIC DNA]</scope>
    <source>
        <strain evidence="3">JCM 16703</strain>
    </source>
</reference>
<keyword evidence="3" id="KW-1185">Reference proteome</keyword>
<evidence type="ECO:0000256" key="1">
    <source>
        <dbReference type="SAM" id="Phobius"/>
    </source>
</evidence>
<protein>
    <recommendedName>
        <fullName evidence="4">DUF3054 domain-containing protein</fullName>
    </recommendedName>
</protein>
<gene>
    <name evidence="2" type="ORF">GCM10022215_26900</name>
</gene>
<feature type="transmembrane region" description="Helical" evidence="1">
    <location>
        <begin position="35"/>
        <end position="59"/>
    </location>
</feature>
<accession>A0ABP7XLQ3</accession>
<organism evidence="2 3">
    <name type="scientific">Nocardioides fonticola</name>
    <dbReference type="NCBI Taxonomy" id="450363"/>
    <lineage>
        <taxon>Bacteria</taxon>
        <taxon>Bacillati</taxon>
        <taxon>Actinomycetota</taxon>
        <taxon>Actinomycetes</taxon>
        <taxon>Propionibacteriales</taxon>
        <taxon>Nocardioidaceae</taxon>
        <taxon>Nocardioides</taxon>
    </lineage>
</organism>
<proteinExistence type="predicted"/>
<comment type="caution">
    <text evidence="2">The sequence shown here is derived from an EMBL/GenBank/DDBJ whole genome shotgun (WGS) entry which is preliminary data.</text>
</comment>
<dbReference type="InterPro" id="IPR021414">
    <property type="entry name" value="DUF3054"/>
</dbReference>
<sequence length="128" mass="12909">MSTTAPHRSLTTALALDAVLVIVFAAIGRSSHEEGLTVLGVAETAGPFLIGLALGWTIARAASLDPLGRTGGPVVWVATVAGGMVVRQLVGEGTAFSFIVVASIVLGVFLLGSRFAAGLLARRAAARG</sequence>
<feature type="transmembrane region" description="Helical" evidence="1">
    <location>
        <begin position="96"/>
        <end position="121"/>
    </location>
</feature>
<name>A0ABP7XLQ3_9ACTN</name>
<keyword evidence="1" id="KW-1133">Transmembrane helix</keyword>
<evidence type="ECO:0008006" key="4">
    <source>
        <dbReference type="Google" id="ProtNLM"/>
    </source>
</evidence>
<dbReference type="Proteomes" id="UP001501495">
    <property type="component" value="Unassembled WGS sequence"/>
</dbReference>
<dbReference type="RefSeq" id="WP_344733951.1">
    <property type="nucleotide sequence ID" value="NZ_BAAAZH010000020.1"/>
</dbReference>
<keyword evidence="1" id="KW-0472">Membrane</keyword>
<evidence type="ECO:0000313" key="3">
    <source>
        <dbReference type="Proteomes" id="UP001501495"/>
    </source>
</evidence>
<feature type="transmembrane region" description="Helical" evidence="1">
    <location>
        <begin position="71"/>
        <end position="90"/>
    </location>
</feature>
<keyword evidence="1" id="KW-0812">Transmembrane</keyword>
<evidence type="ECO:0000313" key="2">
    <source>
        <dbReference type="EMBL" id="GAA4121713.1"/>
    </source>
</evidence>